<proteinExistence type="predicted"/>
<feature type="chain" id="PRO_5004188179" evidence="1">
    <location>
        <begin position="39"/>
        <end position="309"/>
    </location>
</feature>
<evidence type="ECO:0000256" key="1">
    <source>
        <dbReference type="SAM" id="SignalP"/>
    </source>
</evidence>
<dbReference type="EnsemblBacteria" id="ABF88724">
    <property type="protein sequence ID" value="ABF88724"/>
    <property type="gene ID" value="MXAN_0982"/>
</dbReference>
<sequence length="309" mass="32456">MPAVSVAPPRNSPGVPMRFPVRAALAGAALLFAPQALATNYTLWIHGKNSGGTKQGNYADFSAWGPASTAAGVNKKAVNWDGRQRIGGQNAYIRDALDCYCTGDNWCYIAVHSAGNLQIGYALALYGGSARYKKNAIPNSSGVCGNTDGKTQTGWNIKWVNVASGAAGGSELADMGEWAVKDPIVSDLVTTTARAMYNHNTTRGIRFNMFAGAKGTVYSGLLPGQDDDAVSYHSTGGVSGSAGGAYCNPSDWFCNDLTTGTTACEGGRAKWTNHFVKFRDDGESHGHGANGKWEGIVGKVRADMVTNAK</sequence>
<keyword evidence="3" id="KW-1185">Reference proteome</keyword>
<dbReference type="KEGG" id="mxa:MXAN_0982"/>
<reference evidence="2 3" key="1">
    <citation type="journal article" date="2006" name="Proc. Natl. Acad. Sci. U.S.A.">
        <title>Evolution of sensory complexity recorded in a myxobacterial genome.</title>
        <authorList>
            <person name="Goldman B.S."/>
            <person name="Nierman W.C."/>
            <person name="Kaiser D."/>
            <person name="Slater S.C."/>
            <person name="Durkin A.S."/>
            <person name="Eisen J.A."/>
            <person name="Ronning C.M."/>
            <person name="Barbazuk W.B."/>
            <person name="Blanchard M."/>
            <person name="Field C."/>
            <person name="Halling C."/>
            <person name="Hinkle G."/>
            <person name="Iartchuk O."/>
            <person name="Kim H.S."/>
            <person name="Mackenzie C."/>
            <person name="Madupu R."/>
            <person name="Miller N."/>
            <person name="Shvartsbeyn A."/>
            <person name="Sullivan S.A."/>
            <person name="Vaudin M."/>
            <person name="Wiegand R."/>
            <person name="Kaplan H.B."/>
        </authorList>
    </citation>
    <scope>NUCLEOTIDE SEQUENCE [LARGE SCALE GENOMIC DNA]</scope>
    <source>
        <strain evidence="3">DK1622</strain>
    </source>
</reference>
<evidence type="ECO:0000313" key="3">
    <source>
        <dbReference type="Proteomes" id="UP000002402"/>
    </source>
</evidence>
<gene>
    <name evidence="2" type="ordered locus">MXAN_0982</name>
</gene>
<protein>
    <submittedName>
        <fullName evidence="2">Uncharacterized protein</fullName>
    </submittedName>
</protein>
<keyword evidence="1" id="KW-0732">Signal</keyword>
<dbReference type="EMBL" id="CP000113">
    <property type="protein sequence ID" value="ABF88724.1"/>
    <property type="molecule type" value="Genomic_DNA"/>
</dbReference>
<dbReference type="eggNOG" id="ENOG502Z8DS">
    <property type="taxonomic scope" value="Bacteria"/>
</dbReference>
<organism evidence="2 3">
    <name type="scientific">Myxococcus xanthus (strain DK1622)</name>
    <dbReference type="NCBI Taxonomy" id="246197"/>
    <lineage>
        <taxon>Bacteria</taxon>
        <taxon>Pseudomonadati</taxon>
        <taxon>Myxococcota</taxon>
        <taxon>Myxococcia</taxon>
        <taxon>Myxococcales</taxon>
        <taxon>Cystobacterineae</taxon>
        <taxon>Myxococcaceae</taxon>
        <taxon>Myxococcus</taxon>
    </lineage>
</organism>
<accession>Q1DDN0</accession>
<name>Q1DDN0_MYXXD</name>
<feature type="signal peptide" evidence="1">
    <location>
        <begin position="1"/>
        <end position="38"/>
    </location>
</feature>
<dbReference type="HOGENOM" id="CLU_945662_0_0_7"/>
<dbReference type="Proteomes" id="UP000002402">
    <property type="component" value="Chromosome"/>
</dbReference>
<evidence type="ECO:0000313" key="2">
    <source>
        <dbReference type="EMBL" id="ABF88724.1"/>
    </source>
</evidence>
<dbReference type="AlphaFoldDB" id="Q1DDN0"/>